<name>G5A826_PHYSP</name>
<dbReference type="AlphaFoldDB" id="G5A826"/>
<gene>
    <name evidence="3" type="ORF">PHYSODRAFT_306147</name>
</gene>
<dbReference type="STRING" id="1094619.G5A826"/>
<dbReference type="GeneID" id="20642648"/>
<accession>G5A826</accession>
<dbReference type="RefSeq" id="XP_009536224.1">
    <property type="nucleotide sequence ID" value="XM_009537929.1"/>
</dbReference>
<evidence type="ECO:0000256" key="1">
    <source>
        <dbReference type="SAM" id="MobiDB-lite"/>
    </source>
</evidence>
<feature type="compositionally biased region" description="Polar residues" evidence="1">
    <location>
        <begin position="122"/>
        <end position="156"/>
    </location>
</feature>
<evidence type="ECO:0000313" key="4">
    <source>
        <dbReference type="Proteomes" id="UP000002640"/>
    </source>
</evidence>
<proteinExistence type="predicted"/>
<dbReference type="Proteomes" id="UP000002640">
    <property type="component" value="Unassembled WGS sequence"/>
</dbReference>
<feature type="compositionally biased region" description="Basic and acidic residues" evidence="1">
    <location>
        <begin position="76"/>
        <end position="92"/>
    </location>
</feature>
<evidence type="ECO:0008006" key="5">
    <source>
        <dbReference type="Google" id="ProtNLM"/>
    </source>
</evidence>
<feature type="signal peptide" evidence="2">
    <location>
        <begin position="1"/>
        <end position="19"/>
    </location>
</feature>
<sequence length="190" mass="20214">MQLLSTLAFLAVAVQCAVAAPERNLLRSGYDRPINFSDLADLKTAASNPMTHQQPTHASTTTPYTPKGEVSGADASPHDKKSGEDGKTKVETDSTTLARRSGLQSVMAGKGAGKDGERPTKSRSGTDATKTVSGVTKNSAKPSNAVKSQPSSTNSRMKAYSLLTKSELPEERSMANPKKRPTPRTQGKYY</sequence>
<feature type="chain" id="PRO_5003473288" description="RxLR effector protein" evidence="2">
    <location>
        <begin position="20"/>
        <end position="190"/>
    </location>
</feature>
<evidence type="ECO:0000313" key="3">
    <source>
        <dbReference type="EMBL" id="EGZ08052.1"/>
    </source>
</evidence>
<evidence type="ECO:0000256" key="2">
    <source>
        <dbReference type="SAM" id="SignalP"/>
    </source>
</evidence>
<dbReference type="KEGG" id="psoj:PHYSODRAFT_306147"/>
<organism evidence="3 4">
    <name type="scientific">Phytophthora sojae (strain P6497)</name>
    <name type="common">Soybean stem and root rot agent</name>
    <name type="synonym">Phytophthora megasperma f. sp. glycines</name>
    <dbReference type="NCBI Taxonomy" id="1094619"/>
    <lineage>
        <taxon>Eukaryota</taxon>
        <taxon>Sar</taxon>
        <taxon>Stramenopiles</taxon>
        <taxon>Oomycota</taxon>
        <taxon>Peronosporomycetes</taxon>
        <taxon>Peronosporales</taxon>
        <taxon>Peronosporaceae</taxon>
        <taxon>Phytophthora</taxon>
    </lineage>
</organism>
<feature type="region of interest" description="Disordered" evidence="1">
    <location>
        <begin position="47"/>
        <end position="190"/>
    </location>
</feature>
<protein>
    <recommendedName>
        <fullName evidence="5">RxLR effector protein</fullName>
    </recommendedName>
</protein>
<keyword evidence="2" id="KW-0732">Signal</keyword>
<dbReference type="InParanoid" id="G5A826"/>
<reference evidence="3 4" key="1">
    <citation type="journal article" date="2006" name="Science">
        <title>Phytophthora genome sequences uncover evolutionary origins and mechanisms of pathogenesis.</title>
        <authorList>
            <person name="Tyler B.M."/>
            <person name="Tripathy S."/>
            <person name="Zhang X."/>
            <person name="Dehal P."/>
            <person name="Jiang R.H."/>
            <person name="Aerts A."/>
            <person name="Arredondo F.D."/>
            <person name="Baxter L."/>
            <person name="Bensasson D."/>
            <person name="Beynon J.L."/>
            <person name="Chapman J."/>
            <person name="Damasceno C.M."/>
            <person name="Dorrance A.E."/>
            <person name="Dou D."/>
            <person name="Dickerman A.W."/>
            <person name="Dubchak I.L."/>
            <person name="Garbelotto M."/>
            <person name="Gijzen M."/>
            <person name="Gordon S.G."/>
            <person name="Govers F."/>
            <person name="Grunwald N.J."/>
            <person name="Huang W."/>
            <person name="Ivors K.L."/>
            <person name="Jones R.W."/>
            <person name="Kamoun S."/>
            <person name="Krampis K."/>
            <person name="Lamour K.H."/>
            <person name="Lee M.K."/>
            <person name="McDonald W.H."/>
            <person name="Medina M."/>
            <person name="Meijer H.J."/>
            <person name="Nordberg E.K."/>
            <person name="Maclean D.J."/>
            <person name="Ospina-Giraldo M.D."/>
            <person name="Morris P.F."/>
            <person name="Phuntumart V."/>
            <person name="Putnam N.H."/>
            <person name="Rash S."/>
            <person name="Rose J.K."/>
            <person name="Sakihama Y."/>
            <person name="Salamov A.A."/>
            <person name="Savidor A."/>
            <person name="Scheuring C.F."/>
            <person name="Smith B.M."/>
            <person name="Sobral B.W."/>
            <person name="Terry A."/>
            <person name="Torto-Alalibo T.A."/>
            <person name="Win J."/>
            <person name="Xu Z."/>
            <person name="Zhang H."/>
            <person name="Grigoriev I.V."/>
            <person name="Rokhsar D.S."/>
            <person name="Boore J.L."/>
        </authorList>
    </citation>
    <scope>NUCLEOTIDE SEQUENCE [LARGE SCALE GENOMIC DNA]</scope>
    <source>
        <strain evidence="3 4">P6497</strain>
    </source>
</reference>
<keyword evidence="4" id="KW-1185">Reference proteome</keyword>
<feature type="compositionally biased region" description="Polar residues" evidence="1">
    <location>
        <begin position="47"/>
        <end position="64"/>
    </location>
</feature>
<feature type="compositionally biased region" description="Polar residues" evidence="1">
    <location>
        <begin position="93"/>
        <end position="104"/>
    </location>
</feature>
<dbReference type="EMBL" id="JH159161">
    <property type="protein sequence ID" value="EGZ08052.1"/>
    <property type="molecule type" value="Genomic_DNA"/>
</dbReference>